<dbReference type="Proteomes" id="UP001597151">
    <property type="component" value="Unassembled WGS sequence"/>
</dbReference>
<dbReference type="Pfam" id="PF03372">
    <property type="entry name" value="Exo_endo_phos"/>
    <property type="match status" value="1"/>
</dbReference>
<reference evidence="3" key="1">
    <citation type="journal article" date="2019" name="Int. J. Syst. Evol. Microbiol.">
        <title>The Global Catalogue of Microorganisms (GCM) 10K type strain sequencing project: providing services to taxonomists for standard genome sequencing and annotation.</title>
        <authorList>
            <consortium name="The Broad Institute Genomics Platform"/>
            <consortium name="The Broad Institute Genome Sequencing Center for Infectious Disease"/>
            <person name="Wu L."/>
            <person name="Ma J."/>
        </authorList>
    </citation>
    <scope>NUCLEOTIDE SEQUENCE [LARGE SCALE GENOMIC DNA]</scope>
    <source>
        <strain evidence="3">CCUG 55328</strain>
    </source>
</reference>
<name>A0ABW3TC99_9RHOB</name>
<accession>A0ABW3TC99</accession>
<dbReference type="RefSeq" id="WP_380790722.1">
    <property type="nucleotide sequence ID" value="NZ_JBHTKR010000003.1"/>
</dbReference>
<dbReference type="InterPro" id="IPR005135">
    <property type="entry name" value="Endo/exonuclease/phosphatase"/>
</dbReference>
<keyword evidence="2" id="KW-0540">Nuclease</keyword>
<dbReference type="InterPro" id="IPR036691">
    <property type="entry name" value="Endo/exonu/phosph_ase_sf"/>
</dbReference>
<organism evidence="2 3">
    <name type="scientific">Seohaeicola saemankumensis</name>
    <dbReference type="NCBI Taxonomy" id="481181"/>
    <lineage>
        <taxon>Bacteria</taxon>
        <taxon>Pseudomonadati</taxon>
        <taxon>Pseudomonadota</taxon>
        <taxon>Alphaproteobacteria</taxon>
        <taxon>Rhodobacterales</taxon>
        <taxon>Roseobacteraceae</taxon>
        <taxon>Seohaeicola</taxon>
    </lineage>
</organism>
<keyword evidence="2" id="KW-0378">Hydrolase</keyword>
<evidence type="ECO:0000259" key="1">
    <source>
        <dbReference type="Pfam" id="PF03372"/>
    </source>
</evidence>
<protein>
    <submittedName>
        <fullName evidence="2">Endonuclease/exonuclease/phosphatase family protein</fullName>
    </submittedName>
</protein>
<keyword evidence="3" id="KW-1185">Reference proteome</keyword>
<gene>
    <name evidence="2" type="ORF">ACFQ3C_08915</name>
</gene>
<feature type="domain" description="Endonuclease/exonuclease/phosphatase" evidence="1">
    <location>
        <begin position="4"/>
        <end position="270"/>
    </location>
</feature>
<evidence type="ECO:0000313" key="2">
    <source>
        <dbReference type="EMBL" id="MFD1194789.1"/>
    </source>
</evidence>
<comment type="caution">
    <text evidence="2">The sequence shown here is derived from an EMBL/GenBank/DDBJ whole genome shotgun (WGS) entry which is preliminary data.</text>
</comment>
<dbReference type="GO" id="GO:0004519">
    <property type="term" value="F:endonuclease activity"/>
    <property type="evidence" value="ECO:0007669"/>
    <property type="project" value="UniProtKB-KW"/>
</dbReference>
<keyword evidence="2" id="KW-0255">Endonuclease</keyword>
<dbReference type="EMBL" id="JBHTKR010000003">
    <property type="protein sequence ID" value="MFD1194789.1"/>
    <property type="molecule type" value="Genomic_DNA"/>
</dbReference>
<dbReference type="Gene3D" id="3.60.10.10">
    <property type="entry name" value="Endonuclease/exonuclease/phosphatase"/>
    <property type="match status" value="1"/>
</dbReference>
<dbReference type="SUPFAM" id="SSF56219">
    <property type="entry name" value="DNase I-like"/>
    <property type="match status" value="1"/>
</dbReference>
<sequence length="314" mass="34426">MRLASFNVQSLRLRWRDGEPRLDGARDADVPADRGPAAEALDPEDRRLTAAVLARTDADVIALQEVFDQATLDHFHDHCLRVTGIAPYPYRHCIPGNDGRGLDVAVMSRLPLRSVVSHASETPASLDLDVPDGVDPDLPVFRRDCLLVEVGLVTLFICHFKAPYPDALSTWPVRRAEALALRRLIARHFPDPTSGIWLVLGDLNEPRHAAPTRPEAAIVPVTAPFSIDLLDRLPAAERWSWHEPFGPDLGCPDVMLASPALAQRWPDACPQIIRLGLGLEAAHYDGPRLGGVGLHRPHASDHAVLMIDLPGAEE</sequence>
<evidence type="ECO:0000313" key="3">
    <source>
        <dbReference type="Proteomes" id="UP001597151"/>
    </source>
</evidence>
<proteinExistence type="predicted"/>